<dbReference type="AlphaFoldDB" id="A0AAX4H4Y0"/>
<evidence type="ECO:0000256" key="5">
    <source>
        <dbReference type="ARBA" id="ARBA00023180"/>
    </source>
</evidence>
<evidence type="ECO:0000256" key="2">
    <source>
        <dbReference type="ARBA" id="ARBA00022512"/>
    </source>
</evidence>
<evidence type="ECO:0000313" key="10">
    <source>
        <dbReference type="Proteomes" id="UP001338582"/>
    </source>
</evidence>
<sequence length="515" mass="52010">MRFSAILLLAEAVSAVVINSNTIVSADYPTADITVNLGVFYTIINPVGQFTGSLNIAGELFFVAAGLTYAGQGFLFQLGSLSNTGTTVFNNLANSKPIAIAVNSALFLNSGFMFMVADTSAPGTHAYSIGSTGNWQNSGTIVVSGSSTVVQSTFVVAASPFAENSGAICLNNAVFYPGLVNVNGGGCINVGAGGQLNIDDGSLFTQTIYMSDRTSVVSITPTSNACKFSIGGFTGTNSIYIQGNNPVVFVQPYNFATVLTVSTSSLSCTFSLLGVYQGPFTIRGSSLIFWGIPPSFTVPSTCSCPSSIPLSPNVVVTTTVFWTGSVTETATSTGATLATDFVNVQVPVPTTTVSTTVFNITGAITTTITGLTQNTVLVEEPSPTTTITTTVTSLTATTTTTVAGPSTVTVVVEVPIPVSTVTSTTGTSSATTTSSGGASNTGVSSVITSSGSNTGGNIGSSGSVSSSTSSSTSTSTSTSNSNSSFSTVSSTSSRKSGADKSTASLVMLLLLLLGI</sequence>
<feature type="compositionally biased region" description="Low complexity" evidence="6">
    <location>
        <begin position="421"/>
        <end position="452"/>
    </location>
</feature>
<dbReference type="KEGG" id="asau:88171691"/>
<name>A0AAX4H4Y0_9ASCO</name>
<keyword evidence="5" id="KW-0325">Glycoprotein</keyword>
<reference evidence="9 10" key="1">
    <citation type="submission" date="2023-10" db="EMBL/GenBank/DDBJ databases">
        <title>Draft Genome Sequence of Candida saopaulonensis from a very Premature Infant with Sepsis.</title>
        <authorList>
            <person name="Ning Y."/>
            <person name="Dai R."/>
            <person name="Xiao M."/>
            <person name="Xu Y."/>
            <person name="Yan Q."/>
            <person name="Zhang L."/>
        </authorList>
    </citation>
    <scope>NUCLEOTIDE SEQUENCE [LARGE SCALE GENOMIC DNA]</scope>
    <source>
        <strain evidence="9 10">19XY460</strain>
    </source>
</reference>
<evidence type="ECO:0000256" key="3">
    <source>
        <dbReference type="ARBA" id="ARBA00022525"/>
    </source>
</evidence>
<dbReference type="EMBL" id="CP138894">
    <property type="protein sequence ID" value="WPK23384.1"/>
    <property type="molecule type" value="Genomic_DNA"/>
</dbReference>
<evidence type="ECO:0000256" key="6">
    <source>
        <dbReference type="SAM" id="MobiDB-lite"/>
    </source>
</evidence>
<proteinExistence type="predicted"/>
<keyword evidence="3" id="KW-0964">Secreted</keyword>
<evidence type="ECO:0000313" key="9">
    <source>
        <dbReference type="EMBL" id="WPK23384.1"/>
    </source>
</evidence>
<dbReference type="GO" id="GO:0009277">
    <property type="term" value="C:fungal-type cell wall"/>
    <property type="evidence" value="ECO:0007669"/>
    <property type="project" value="UniProtKB-ARBA"/>
</dbReference>
<comment type="subcellular location">
    <subcellularLocation>
        <location evidence="1">Secreted</location>
        <location evidence="1">Cell wall</location>
    </subcellularLocation>
</comment>
<keyword evidence="4 7" id="KW-0732">Signal</keyword>
<feature type="chain" id="PRO_5043735629" description="Hyphally-regulated cell wall protein N-terminal domain-containing protein" evidence="7">
    <location>
        <begin position="16"/>
        <end position="515"/>
    </location>
</feature>
<gene>
    <name evidence="9" type="ORF">PUMCH_000622</name>
</gene>
<protein>
    <recommendedName>
        <fullName evidence="8">Hyphally-regulated cell wall protein N-terminal domain-containing protein</fullName>
    </recommendedName>
</protein>
<evidence type="ECO:0000256" key="1">
    <source>
        <dbReference type="ARBA" id="ARBA00004191"/>
    </source>
</evidence>
<accession>A0AAX4H4Y0</accession>
<feature type="compositionally biased region" description="Low complexity" evidence="6">
    <location>
        <begin position="460"/>
        <end position="493"/>
    </location>
</feature>
<evidence type="ECO:0000259" key="8">
    <source>
        <dbReference type="Pfam" id="PF11765"/>
    </source>
</evidence>
<dbReference type="GeneID" id="88171691"/>
<feature type="region of interest" description="Disordered" evidence="6">
    <location>
        <begin position="421"/>
        <end position="497"/>
    </location>
</feature>
<dbReference type="Proteomes" id="UP001338582">
    <property type="component" value="Chromosome 1"/>
</dbReference>
<keyword evidence="10" id="KW-1185">Reference proteome</keyword>
<dbReference type="Pfam" id="PF11765">
    <property type="entry name" value="Hyphal_reg_CWP"/>
    <property type="match status" value="1"/>
</dbReference>
<organism evidence="9 10">
    <name type="scientific">Australozyma saopauloensis</name>
    <dbReference type="NCBI Taxonomy" id="291208"/>
    <lineage>
        <taxon>Eukaryota</taxon>
        <taxon>Fungi</taxon>
        <taxon>Dikarya</taxon>
        <taxon>Ascomycota</taxon>
        <taxon>Saccharomycotina</taxon>
        <taxon>Pichiomycetes</taxon>
        <taxon>Metschnikowiaceae</taxon>
        <taxon>Australozyma</taxon>
    </lineage>
</organism>
<evidence type="ECO:0000256" key="4">
    <source>
        <dbReference type="ARBA" id="ARBA00022729"/>
    </source>
</evidence>
<keyword evidence="2" id="KW-0134">Cell wall</keyword>
<dbReference type="RefSeq" id="XP_062875771.1">
    <property type="nucleotide sequence ID" value="XM_063019701.1"/>
</dbReference>
<feature type="domain" description="Hyphally-regulated cell wall protein N-terminal" evidence="8">
    <location>
        <begin position="7"/>
        <end position="306"/>
    </location>
</feature>
<evidence type="ECO:0000256" key="7">
    <source>
        <dbReference type="SAM" id="SignalP"/>
    </source>
</evidence>
<dbReference type="InterPro" id="IPR021031">
    <property type="entry name" value="Hyphal-reg_cell_wall_N"/>
</dbReference>
<feature type="signal peptide" evidence="7">
    <location>
        <begin position="1"/>
        <end position="15"/>
    </location>
</feature>